<dbReference type="OrthoDB" id="6401986at2"/>
<keyword evidence="1" id="KW-0812">Transmembrane</keyword>
<keyword evidence="1" id="KW-0472">Membrane</keyword>
<gene>
    <name evidence="2" type="ORF">EXU30_08570</name>
</gene>
<keyword evidence="1" id="KW-1133">Transmembrane helix</keyword>
<accession>A0A411PGL6</accession>
<dbReference type="AlphaFoldDB" id="A0A411PGL6"/>
<evidence type="ECO:0000313" key="3">
    <source>
        <dbReference type="Proteomes" id="UP000291106"/>
    </source>
</evidence>
<sequence length="89" mass="10511">MNKFIVIGKLATALMWLVMIYNLFMPFAGKVSIALNFFMLFTVMMHLFQVLIFHTMFSEALKLKGKDYLQPFFFGVFALLQYRQRLLSQ</sequence>
<dbReference type="Proteomes" id="UP000291106">
    <property type="component" value="Chromosome"/>
</dbReference>
<evidence type="ECO:0000313" key="2">
    <source>
        <dbReference type="EMBL" id="QBF82736.1"/>
    </source>
</evidence>
<feature type="transmembrane region" description="Helical" evidence="1">
    <location>
        <begin position="6"/>
        <end position="25"/>
    </location>
</feature>
<dbReference type="PANTHER" id="PTHR38775:SF1">
    <property type="entry name" value="INNER MEMBRANE PROTEIN"/>
    <property type="match status" value="1"/>
</dbReference>
<reference evidence="2 3" key="1">
    <citation type="submission" date="2019-02" db="EMBL/GenBank/DDBJ databases">
        <title>Shewanella sp. D4-2 isolated from Dokdo Island.</title>
        <authorList>
            <person name="Baek K."/>
        </authorList>
    </citation>
    <scope>NUCLEOTIDE SEQUENCE [LARGE SCALE GENOMIC DNA]</scope>
    <source>
        <strain evidence="2 3">D4-2</strain>
    </source>
</reference>
<dbReference type="EMBL" id="CP036200">
    <property type="protein sequence ID" value="QBF82736.1"/>
    <property type="molecule type" value="Genomic_DNA"/>
</dbReference>
<protein>
    <submittedName>
        <fullName evidence="2">DUF1145 domain-containing protein</fullName>
    </submittedName>
</protein>
<dbReference type="Pfam" id="PF06611">
    <property type="entry name" value="DUF1145"/>
    <property type="match status" value="1"/>
</dbReference>
<dbReference type="PANTHER" id="PTHR38775">
    <property type="entry name" value="INNER MEMBRANE PROTEIN-RELATED"/>
    <property type="match status" value="1"/>
</dbReference>
<organism evidence="2 3">
    <name type="scientific">Shewanella maritima</name>
    <dbReference type="NCBI Taxonomy" id="2520507"/>
    <lineage>
        <taxon>Bacteria</taxon>
        <taxon>Pseudomonadati</taxon>
        <taxon>Pseudomonadota</taxon>
        <taxon>Gammaproteobacteria</taxon>
        <taxon>Alteromonadales</taxon>
        <taxon>Shewanellaceae</taxon>
        <taxon>Shewanella</taxon>
    </lineage>
</organism>
<dbReference type="RefSeq" id="WP_130599161.1">
    <property type="nucleotide sequence ID" value="NZ_CP036200.1"/>
</dbReference>
<proteinExistence type="predicted"/>
<dbReference type="KEGG" id="smai:EXU30_08570"/>
<dbReference type="InterPro" id="IPR009525">
    <property type="entry name" value="DUF1145"/>
</dbReference>
<name>A0A411PGL6_9GAMM</name>
<keyword evidence="3" id="KW-1185">Reference proteome</keyword>
<evidence type="ECO:0000256" key="1">
    <source>
        <dbReference type="SAM" id="Phobius"/>
    </source>
</evidence>
<feature type="transmembrane region" description="Helical" evidence="1">
    <location>
        <begin position="37"/>
        <end position="56"/>
    </location>
</feature>